<reference evidence="1" key="1">
    <citation type="submission" date="2020-05" db="EMBL/GenBank/DDBJ databases">
        <authorList>
            <person name="Chiriac C."/>
            <person name="Salcher M."/>
            <person name="Ghai R."/>
            <person name="Kavagutti S V."/>
        </authorList>
    </citation>
    <scope>NUCLEOTIDE SEQUENCE</scope>
</reference>
<organism evidence="1">
    <name type="scientific">uncultured Caudovirales phage</name>
    <dbReference type="NCBI Taxonomy" id="2100421"/>
    <lineage>
        <taxon>Viruses</taxon>
        <taxon>Duplodnaviria</taxon>
        <taxon>Heunggongvirae</taxon>
        <taxon>Uroviricota</taxon>
        <taxon>Caudoviricetes</taxon>
        <taxon>Peduoviridae</taxon>
        <taxon>Maltschvirus</taxon>
        <taxon>Maltschvirus maltsch</taxon>
    </lineage>
</organism>
<evidence type="ECO:0000313" key="1">
    <source>
        <dbReference type="EMBL" id="CAB4214394.1"/>
    </source>
</evidence>
<accession>A0A6J5SJ23</accession>
<gene>
    <name evidence="1" type="ORF">UFOVP1466_42</name>
    <name evidence="2" type="ORF">UFOVP1554_6</name>
</gene>
<dbReference type="EMBL" id="LR797415">
    <property type="protein sequence ID" value="CAB4214394.1"/>
    <property type="molecule type" value="Genomic_DNA"/>
</dbReference>
<dbReference type="EMBL" id="LR798403">
    <property type="protein sequence ID" value="CAB5229470.1"/>
    <property type="molecule type" value="Genomic_DNA"/>
</dbReference>
<protein>
    <submittedName>
        <fullName evidence="1">Uncharacterized protein</fullName>
    </submittedName>
</protein>
<name>A0A6J5SJ23_9CAUD</name>
<sequence length="66" mass="7430">MTSNELFNKVIVHMGDTWRIVAVGAQRDGNTYCHMASTHLGRQQKNGWMPSQIGDWVDTEVLKAAK</sequence>
<evidence type="ECO:0000313" key="2">
    <source>
        <dbReference type="EMBL" id="CAB5229470.1"/>
    </source>
</evidence>
<proteinExistence type="predicted"/>